<evidence type="ECO:0000313" key="9">
    <source>
        <dbReference type="EMBL" id="TGL97451.1"/>
    </source>
</evidence>
<dbReference type="InterPro" id="IPR002781">
    <property type="entry name" value="TM_pro_TauE-like"/>
</dbReference>
<dbReference type="Pfam" id="PF01925">
    <property type="entry name" value="TauE"/>
    <property type="match status" value="1"/>
</dbReference>
<evidence type="ECO:0000256" key="8">
    <source>
        <dbReference type="RuleBase" id="RU363041"/>
    </source>
</evidence>
<evidence type="ECO:0000256" key="7">
    <source>
        <dbReference type="ARBA" id="ARBA00023136"/>
    </source>
</evidence>
<evidence type="ECO:0000256" key="5">
    <source>
        <dbReference type="ARBA" id="ARBA00022692"/>
    </source>
</evidence>
<comment type="subcellular location">
    <subcellularLocation>
        <location evidence="1 8">Cell membrane</location>
        <topology evidence="1 8">Multi-pass membrane protein</topology>
    </subcellularLocation>
</comment>
<evidence type="ECO:0000256" key="4">
    <source>
        <dbReference type="ARBA" id="ARBA00022475"/>
    </source>
</evidence>
<comment type="caution">
    <text evidence="9">The sequence shown here is derived from an EMBL/GenBank/DDBJ whole genome shotgun (WGS) entry which is preliminary data.</text>
</comment>
<keyword evidence="5 8" id="KW-0812">Transmembrane</keyword>
<evidence type="ECO:0000313" key="10">
    <source>
        <dbReference type="Proteomes" id="UP000298429"/>
    </source>
</evidence>
<feature type="transmembrane region" description="Helical" evidence="8">
    <location>
        <begin position="181"/>
        <end position="206"/>
    </location>
</feature>
<evidence type="ECO:0000256" key="1">
    <source>
        <dbReference type="ARBA" id="ARBA00004651"/>
    </source>
</evidence>
<reference evidence="9 10" key="1">
    <citation type="journal article" date="2019" name="PLoS Negl. Trop. Dis.">
        <title>Revisiting the worldwide diversity of Leptospira species in the environment.</title>
        <authorList>
            <person name="Vincent A.T."/>
            <person name="Schiettekatte O."/>
            <person name="Bourhy P."/>
            <person name="Veyrier F.J."/>
            <person name="Picardeau M."/>
        </authorList>
    </citation>
    <scope>NUCLEOTIDE SEQUENCE [LARGE SCALE GENOMIC DNA]</scope>
    <source>
        <strain evidence="9 10">201702444</strain>
    </source>
</reference>
<feature type="transmembrane region" description="Helical" evidence="8">
    <location>
        <begin position="128"/>
        <end position="151"/>
    </location>
</feature>
<accession>A0A5F2B034</accession>
<keyword evidence="3" id="KW-0813">Transport</keyword>
<gene>
    <name evidence="9" type="ORF">EHQ76_15050</name>
</gene>
<keyword evidence="4 8" id="KW-1003">Cell membrane</keyword>
<dbReference type="EMBL" id="RQGN01000083">
    <property type="protein sequence ID" value="TGL97451.1"/>
    <property type="molecule type" value="Genomic_DNA"/>
</dbReference>
<dbReference type="PANTHER" id="PTHR30269:SF37">
    <property type="entry name" value="MEMBRANE TRANSPORTER PROTEIN"/>
    <property type="match status" value="1"/>
</dbReference>
<proteinExistence type="inferred from homology"/>
<feature type="transmembrane region" description="Helical" evidence="8">
    <location>
        <begin position="7"/>
        <end position="34"/>
    </location>
</feature>
<organism evidence="9 10">
    <name type="scientific">Leptospira barantonii</name>
    <dbReference type="NCBI Taxonomy" id="2023184"/>
    <lineage>
        <taxon>Bacteria</taxon>
        <taxon>Pseudomonadati</taxon>
        <taxon>Spirochaetota</taxon>
        <taxon>Spirochaetia</taxon>
        <taxon>Leptospirales</taxon>
        <taxon>Leptospiraceae</taxon>
        <taxon>Leptospira</taxon>
    </lineage>
</organism>
<comment type="similarity">
    <text evidence="2 8">Belongs to the 4-toluene sulfonate uptake permease (TSUP) (TC 2.A.102) family.</text>
</comment>
<evidence type="ECO:0000256" key="2">
    <source>
        <dbReference type="ARBA" id="ARBA00009142"/>
    </source>
</evidence>
<dbReference type="RefSeq" id="WP_135671774.1">
    <property type="nucleotide sequence ID" value="NZ_RQGN01000083.1"/>
</dbReference>
<evidence type="ECO:0000256" key="6">
    <source>
        <dbReference type="ARBA" id="ARBA00022989"/>
    </source>
</evidence>
<dbReference type="OrthoDB" id="8421744at2"/>
<protein>
    <recommendedName>
        <fullName evidence="8">Probable membrane transporter protein</fullName>
    </recommendedName>
</protein>
<feature type="transmembrane region" description="Helical" evidence="8">
    <location>
        <begin position="227"/>
        <end position="248"/>
    </location>
</feature>
<feature type="transmembrane region" description="Helical" evidence="8">
    <location>
        <begin position="95"/>
        <end position="113"/>
    </location>
</feature>
<dbReference type="PANTHER" id="PTHR30269">
    <property type="entry name" value="TRANSMEMBRANE PROTEIN YFCA"/>
    <property type="match status" value="1"/>
</dbReference>
<sequence>MFFDEIALFIAAYASFLLSAICGGGAGLILIPVLGAFLPIQFVPAALSIGTFASSASRLFVFFQRIRFDIVRWFLPPAIGAVWLGAWLIQYVNPLFMEAFIGIFLMSNLPILFKKENSSEMYQKPKTFHLAIIGFLAGFVSGLTGAVGLLFNKFYLRSGMSKEEIVATRAANEIFLHLIKLVLYALFGLINGKTILIGAIVALAALASTWSMKKVLSWINEILFKKIGYFAMTISGVLLLSQSAIGFASSNRADVSFIPIQKGAEAKLGWQQASFSLEFTWDEGLEVEQIVPITDLTPERQSNLTNTKRELNAEVVIIEAVYAFGRNSYEAYFYGDGKLIRKIEFKE</sequence>
<keyword evidence="7 8" id="KW-0472">Membrane</keyword>
<dbReference type="AlphaFoldDB" id="A0A5F2B034"/>
<dbReference type="InterPro" id="IPR052017">
    <property type="entry name" value="TSUP"/>
</dbReference>
<dbReference type="GO" id="GO:0005886">
    <property type="term" value="C:plasma membrane"/>
    <property type="evidence" value="ECO:0007669"/>
    <property type="project" value="UniProtKB-SubCell"/>
</dbReference>
<evidence type="ECO:0000256" key="3">
    <source>
        <dbReference type="ARBA" id="ARBA00022448"/>
    </source>
</evidence>
<keyword evidence="6 8" id="KW-1133">Transmembrane helix</keyword>
<name>A0A5F2B034_9LEPT</name>
<dbReference type="Proteomes" id="UP000298429">
    <property type="component" value="Unassembled WGS sequence"/>
</dbReference>
<feature type="transmembrane region" description="Helical" evidence="8">
    <location>
        <begin position="70"/>
        <end position="89"/>
    </location>
</feature>
<feature type="transmembrane region" description="Helical" evidence="8">
    <location>
        <begin position="40"/>
        <end position="63"/>
    </location>
</feature>